<name>A0A834QYN8_SARSC</name>
<feature type="domain" description="Apple" evidence="3">
    <location>
        <begin position="167"/>
        <end position="251"/>
    </location>
</feature>
<keyword evidence="2" id="KW-1133">Transmembrane helix</keyword>
<dbReference type="EMBL" id="WVUK01000066">
    <property type="protein sequence ID" value="KAF7487809.1"/>
    <property type="molecule type" value="Genomic_DNA"/>
</dbReference>
<sequence>MQQTERSLIALRVSDHNRNIWIDQESDCKRIDQSVVNKMKRSKSIDLFRDKALWIIIIIAIIFGVLPFPSKAQCPIGTTMSFEKIASVTIRGVPFVPLYNGQPDIPVTAECNNRCRAGAKCRSFLLSYDKHQCFGFDYESLNRGISIVSTTDKTSYFEKICLSTAPCEKAWTFERVMGKELNGFDNRVLSGVASRLRCQELCLKERSFVCRSGEYDYALQLCRLSSEDRRSQPSSFQTAASSSVDYFENQCAANQQAALQNQQQQQQQQQNGQGQSTAISSSPMSVGCDFERYENLDIRRADLIRTAFSIDQCRSLCEATRAFVCRSFTYASATSQCWLNSDDILAVANGLNGLESHAGATYFQRGHCLDLQLFCGHDSMTVSLNTLNPFNGRLYAKENPIDCESMGRSETSTLLTMPFNSRSGCGVREEDGKYTSMVVIQHHPLIQRKGDRMVHVACHFETTNRTISNTYSVLVEMPQVAETSIVNATAPSPNIRLRITDKEGKDITGARLGDELYLRIEMDDDEVFGIFARELIAKSGNNKNESIMLIDSDGCPTDPNIFPSLERSPNSKGLISKFDAFKFADDVVVRFQVNVQFCLQECLPVNCDNSRHVDSDLLKNSQSWGRRRRRRSLPTVMDDGKFRTNNTELHREIIVESVSRQSMKNKENSERLKSSDRERHHQEDGDEEREHQTPMYCASKISVIIGFITMFMIQITFIGSIMACCTIYNRSLVKSKLTSTDHHHHQHQHHRHQHQHHRMFDNLRRSKFANIIETLPKSKNRKMSFENDSNSIDSSASLSTASGPTTMIVKQNPLHCNALATESCNQQNLWTHINHIE</sequence>
<feature type="transmembrane region" description="Helical" evidence="2">
    <location>
        <begin position="52"/>
        <end position="70"/>
    </location>
</feature>
<accession>A0A834QYN8</accession>
<dbReference type="PROSITE" id="PS51034">
    <property type="entry name" value="ZP_2"/>
    <property type="match status" value="1"/>
</dbReference>
<dbReference type="InterPro" id="IPR003609">
    <property type="entry name" value="Pan_app"/>
</dbReference>
<feature type="domain" description="Apple" evidence="3">
    <location>
        <begin position="74"/>
        <end position="161"/>
    </location>
</feature>
<feature type="compositionally biased region" description="Basic and acidic residues" evidence="1">
    <location>
        <begin position="664"/>
        <end position="692"/>
    </location>
</feature>
<dbReference type="SMART" id="SM00241">
    <property type="entry name" value="ZP"/>
    <property type="match status" value="1"/>
</dbReference>
<feature type="region of interest" description="Disordered" evidence="1">
    <location>
        <begin position="657"/>
        <end position="693"/>
    </location>
</feature>
<evidence type="ECO:0000259" key="3">
    <source>
        <dbReference type="PROSITE" id="PS50948"/>
    </source>
</evidence>
<dbReference type="PANTHER" id="PTHR47327">
    <property type="entry name" value="FI18240P1-RELATED"/>
    <property type="match status" value="1"/>
</dbReference>
<feature type="transmembrane region" description="Helical" evidence="2">
    <location>
        <begin position="701"/>
        <end position="728"/>
    </location>
</feature>
<evidence type="ECO:0008006" key="8">
    <source>
        <dbReference type="Google" id="ProtNLM"/>
    </source>
</evidence>
<reference evidence="7" key="1">
    <citation type="journal article" date="2020" name="PLoS Negl. Trop. Dis.">
        <title>High-quality nuclear genome for Sarcoptes scabiei-A critical resource for a neglected parasite.</title>
        <authorList>
            <person name="Korhonen P.K."/>
            <person name="Gasser R.B."/>
            <person name="Ma G."/>
            <person name="Wang T."/>
            <person name="Stroehlein A.J."/>
            <person name="Young N.D."/>
            <person name="Ang C.S."/>
            <person name="Fernando D.D."/>
            <person name="Lu H.C."/>
            <person name="Taylor S."/>
            <person name="Reynolds S.L."/>
            <person name="Mofiz E."/>
            <person name="Najaraj S.H."/>
            <person name="Gowda H."/>
            <person name="Madugundu A."/>
            <person name="Renuse S."/>
            <person name="Holt D."/>
            <person name="Pandey A."/>
            <person name="Papenfuss A.T."/>
            <person name="Fischer K."/>
        </authorList>
    </citation>
    <scope>NUCLEOTIDE SEQUENCE [LARGE SCALE GENOMIC DNA]</scope>
</reference>
<protein>
    <recommendedName>
        <fullName evidence="8">Cuticlin-1</fullName>
    </recommendedName>
</protein>
<keyword evidence="7" id="KW-1185">Reference proteome</keyword>
<evidence type="ECO:0000313" key="6">
    <source>
        <dbReference type="EnsemblMetazoa" id="KAF7487809.1"/>
    </source>
</evidence>
<gene>
    <name evidence="5" type="ORF">SSS_1663</name>
</gene>
<dbReference type="CDD" id="cd01099">
    <property type="entry name" value="PAN_AP_HGF"/>
    <property type="match status" value="1"/>
</dbReference>
<dbReference type="InterPro" id="IPR056953">
    <property type="entry name" value="CUT_N"/>
</dbReference>
<dbReference type="InterPro" id="IPR001507">
    <property type="entry name" value="ZP_dom"/>
</dbReference>
<dbReference type="PROSITE" id="PS50948">
    <property type="entry name" value="PAN"/>
    <property type="match status" value="3"/>
</dbReference>
<feature type="compositionally biased region" description="Low complexity" evidence="1">
    <location>
        <begin position="787"/>
        <end position="799"/>
    </location>
</feature>
<reference evidence="5" key="2">
    <citation type="submission" date="2020-01" db="EMBL/GenBank/DDBJ databases">
        <authorList>
            <person name="Korhonen P.K.K."/>
            <person name="Guangxu M.G."/>
            <person name="Wang T.W."/>
            <person name="Stroehlein A.J.S."/>
            <person name="Young N.D."/>
            <person name="Ang C.-S.A."/>
            <person name="Fernando D.W.F."/>
            <person name="Lu H.L."/>
            <person name="Taylor S.T."/>
            <person name="Ehtesham M.E.M."/>
            <person name="Najaraj S.H.N."/>
            <person name="Harsha G.H.G."/>
            <person name="Madugundu A.M."/>
            <person name="Renuse S.R."/>
            <person name="Holt D.H."/>
            <person name="Pandey A.P."/>
            <person name="Papenfuss A.P."/>
            <person name="Gasser R.B.G."/>
            <person name="Fischer K.F."/>
        </authorList>
    </citation>
    <scope>NUCLEOTIDE SEQUENCE</scope>
    <source>
        <strain evidence="5">SSS_KF_BRIS2020</strain>
    </source>
</reference>
<dbReference type="EnsemblMetazoa" id="SSS_1663s_mrna">
    <property type="protein sequence ID" value="KAF7487809.1"/>
    <property type="gene ID" value="SSS_1663"/>
</dbReference>
<evidence type="ECO:0000313" key="7">
    <source>
        <dbReference type="Proteomes" id="UP000070412"/>
    </source>
</evidence>
<proteinExistence type="predicted"/>
<dbReference type="Pfam" id="PF00024">
    <property type="entry name" value="PAN_1"/>
    <property type="match status" value="3"/>
</dbReference>
<feature type="region of interest" description="Disordered" evidence="1">
    <location>
        <begin position="779"/>
        <end position="799"/>
    </location>
</feature>
<evidence type="ECO:0000313" key="5">
    <source>
        <dbReference type="EMBL" id="KAF7487809.1"/>
    </source>
</evidence>
<dbReference type="SMART" id="SM00473">
    <property type="entry name" value="PAN_AP"/>
    <property type="match status" value="3"/>
</dbReference>
<feature type="domain" description="Apple" evidence="3">
    <location>
        <begin position="288"/>
        <end position="368"/>
    </location>
</feature>
<feature type="compositionally biased region" description="Low complexity" evidence="1">
    <location>
        <begin position="262"/>
        <end position="275"/>
    </location>
</feature>
<keyword evidence="2" id="KW-0472">Membrane</keyword>
<feature type="region of interest" description="Disordered" evidence="1">
    <location>
        <begin position="262"/>
        <end position="283"/>
    </location>
</feature>
<evidence type="ECO:0000259" key="4">
    <source>
        <dbReference type="PROSITE" id="PS51034"/>
    </source>
</evidence>
<reference evidence="6" key="3">
    <citation type="submission" date="2022-06" db="UniProtKB">
        <authorList>
            <consortium name="EnsemblMetazoa"/>
        </authorList>
    </citation>
    <scope>IDENTIFICATION</scope>
</reference>
<evidence type="ECO:0000256" key="1">
    <source>
        <dbReference type="SAM" id="MobiDB-lite"/>
    </source>
</evidence>
<dbReference type="SUPFAM" id="SSF57414">
    <property type="entry name" value="Hairpin loop containing domain-like"/>
    <property type="match status" value="3"/>
</dbReference>
<dbReference type="Pfam" id="PF25057">
    <property type="entry name" value="CUT_N"/>
    <property type="match status" value="1"/>
</dbReference>
<feature type="domain" description="ZP" evidence="4">
    <location>
        <begin position="374"/>
        <end position="614"/>
    </location>
</feature>
<dbReference type="PANTHER" id="PTHR47327:SF1">
    <property type="entry name" value="RE15579P"/>
    <property type="match status" value="1"/>
</dbReference>
<dbReference type="AlphaFoldDB" id="A0A834QYN8"/>
<dbReference type="OrthoDB" id="6430118at2759"/>
<organism evidence="5">
    <name type="scientific">Sarcoptes scabiei</name>
    <name type="common">Itch mite</name>
    <name type="synonym">Acarus scabiei</name>
    <dbReference type="NCBI Taxonomy" id="52283"/>
    <lineage>
        <taxon>Eukaryota</taxon>
        <taxon>Metazoa</taxon>
        <taxon>Ecdysozoa</taxon>
        <taxon>Arthropoda</taxon>
        <taxon>Chelicerata</taxon>
        <taxon>Arachnida</taxon>
        <taxon>Acari</taxon>
        <taxon>Acariformes</taxon>
        <taxon>Sarcoptiformes</taxon>
        <taxon>Astigmata</taxon>
        <taxon>Psoroptidia</taxon>
        <taxon>Sarcoptoidea</taxon>
        <taxon>Sarcoptidae</taxon>
        <taxon>Sarcoptinae</taxon>
        <taxon>Sarcoptes</taxon>
    </lineage>
</organism>
<dbReference type="Proteomes" id="UP000070412">
    <property type="component" value="Unassembled WGS sequence"/>
</dbReference>
<dbReference type="InterPro" id="IPR052774">
    <property type="entry name" value="Celegans_DevNeuronal_Protein"/>
</dbReference>
<dbReference type="Gene3D" id="3.50.4.10">
    <property type="entry name" value="Hepatocyte Growth Factor"/>
    <property type="match status" value="2"/>
</dbReference>
<dbReference type="GO" id="GO:0009653">
    <property type="term" value="P:anatomical structure morphogenesis"/>
    <property type="evidence" value="ECO:0007669"/>
    <property type="project" value="TreeGrafter"/>
</dbReference>
<evidence type="ECO:0000256" key="2">
    <source>
        <dbReference type="SAM" id="Phobius"/>
    </source>
</evidence>
<keyword evidence="2" id="KW-0812">Transmembrane</keyword>